<evidence type="ECO:0000256" key="1">
    <source>
        <dbReference type="SAM" id="MobiDB-lite"/>
    </source>
</evidence>
<proteinExistence type="predicted"/>
<dbReference type="RefSeq" id="WP_328965605.1">
    <property type="nucleotide sequence ID" value="NZ_CP108090.1"/>
</dbReference>
<gene>
    <name evidence="2" type="ORF">OG517_41750</name>
</gene>
<reference evidence="2" key="1">
    <citation type="submission" date="2022-10" db="EMBL/GenBank/DDBJ databases">
        <title>The complete genomes of actinobacterial strains from the NBC collection.</title>
        <authorList>
            <person name="Joergensen T.S."/>
            <person name="Alvarez Arevalo M."/>
            <person name="Sterndorff E.B."/>
            <person name="Faurdal D."/>
            <person name="Vuksanovic O."/>
            <person name="Mourched A.-S."/>
            <person name="Charusanti P."/>
            <person name="Shaw S."/>
            <person name="Blin K."/>
            <person name="Weber T."/>
        </authorList>
    </citation>
    <scope>NUCLEOTIDE SEQUENCE</scope>
    <source>
        <strain evidence="2">NBC_00248</strain>
    </source>
</reference>
<accession>A0ABZ1TPF8</accession>
<dbReference type="EMBL" id="CP108090">
    <property type="protein sequence ID" value="WUQ17385.1"/>
    <property type="molecule type" value="Genomic_DNA"/>
</dbReference>
<evidence type="ECO:0000313" key="2">
    <source>
        <dbReference type="EMBL" id="WUQ17385.1"/>
    </source>
</evidence>
<dbReference type="Proteomes" id="UP001432039">
    <property type="component" value="Chromosome"/>
</dbReference>
<sequence length="46" mass="5080">MRSPAPPYQPDHGRTGITSDRREGTSMTTVIQPETVAERAREILAV</sequence>
<keyword evidence="3" id="KW-1185">Reference proteome</keyword>
<evidence type="ECO:0000313" key="3">
    <source>
        <dbReference type="Proteomes" id="UP001432039"/>
    </source>
</evidence>
<feature type="region of interest" description="Disordered" evidence="1">
    <location>
        <begin position="1"/>
        <end position="34"/>
    </location>
</feature>
<name>A0ABZ1TPF8_STRVG</name>
<protein>
    <submittedName>
        <fullName evidence="2">Uncharacterized protein</fullName>
    </submittedName>
</protein>
<feature type="compositionally biased region" description="Basic and acidic residues" evidence="1">
    <location>
        <begin position="11"/>
        <end position="24"/>
    </location>
</feature>
<organism evidence="2 3">
    <name type="scientific">Streptomyces virginiae</name>
    <name type="common">Streptomyces cinnamonensis</name>
    <dbReference type="NCBI Taxonomy" id="1961"/>
    <lineage>
        <taxon>Bacteria</taxon>
        <taxon>Bacillati</taxon>
        <taxon>Actinomycetota</taxon>
        <taxon>Actinomycetes</taxon>
        <taxon>Kitasatosporales</taxon>
        <taxon>Streptomycetaceae</taxon>
        <taxon>Streptomyces</taxon>
    </lineage>
</organism>